<dbReference type="PANTHER" id="PTHR30036">
    <property type="entry name" value="D-XYLOSE-BINDING PERIPLASMIC PROTEIN"/>
    <property type="match status" value="1"/>
</dbReference>
<evidence type="ECO:0000256" key="1">
    <source>
        <dbReference type="ARBA" id="ARBA00004196"/>
    </source>
</evidence>
<comment type="subcellular location">
    <subcellularLocation>
        <location evidence="1">Cell envelope</location>
    </subcellularLocation>
</comment>
<dbReference type="GO" id="GO:0030246">
    <property type="term" value="F:carbohydrate binding"/>
    <property type="evidence" value="ECO:0007669"/>
    <property type="project" value="TreeGrafter"/>
</dbReference>
<proteinExistence type="predicted"/>
<evidence type="ECO:0000256" key="2">
    <source>
        <dbReference type="ARBA" id="ARBA00022729"/>
    </source>
</evidence>
<dbReference type="RefSeq" id="WP_183276394.1">
    <property type="nucleotide sequence ID" value="NZ_BLZR01000001.1"/>
</dbReference>
<reference evidence="5 6" key="1">
    <citation type="submission" date="2020-07" db="EMBL/GenBank/DDBJ databases">
        <title>A new beta-1,3-glucan-decomposing anaerobic bacterium isolated from anoxic soil subjected to biological soil disinfestation.</title>
        <authorList>
            <person name="Ueki A."/>
            <person name="Tonouchi A."/>
        </authorList>
    </citation>
    <scope>NUCLEOTIDE SEQUENCE [LARGE SCALE GENOMIC DNA]</scope>
    <source>
        <strain evidence="5 6">TW1</strain>
    </source>
</reference>
<dbReference type="SUPFAM" id="SSF53822">
    <property type="entry name" value="Periplasmic binding protein-like I"/>
    <property type="match status" value="1"/>
</dbReference>
<dbReference type="InterPro" id="IPR050555">
    <property type="entry name" value="Bact_Solute-Bind_Prot2"/>
</dbReference>
<dbReference type="AlphaFoldDB" id="A0A6V8SIA0"/>
<dbReference type="CDD" id="cd19994">
    <property type="entry name" value="PBP1_ChvE"/>
    <property type="match status" value="1"/>
</dbReference>
<evidence type="ECO:0000313" key="5">
    <source>
        <dbReference type="EMBL" id="GFP74858.1"/>
    </source>
</evidence>
<feature type="domain" description="Periplasmic binding protein" evidence="4">
    <location>
        <begin position="40"/>
        <end position="318"/>
    </location>
</feature>
<feature type="chain" id="PRO_5038620395" evidence="3">
    <location>
        <begin position="21"/>
        <end position="365"/>
    </location>
</feature>
<dbReference type="Pfam" id="PF13407">
    <property type="entry name" value="Peripla_BP_4"/>
    <property type="match status" value="1"/>
</dbReference>
<dbReference type="InterPro" id="IPR049784">
    <property type="entry name" value="ChvE-like"/>
</dbReference>
<dbReference type="PANTHER" id="PTHR30036:SF1">
    <property type="entry name" value="D-XYLOSE-BINDING PERIPLASMIC PROTEIN"/>
    <property type="match status" value="1"/>
</dbReference>
<keyword evidence="2 3" id="KW-0732">Signal</keyword>
<dbReference type="PROSITE" id="PS51257">
    <property type="entry name" value="PROKAR_LIPOPROTEIN"/>
    <property type="match status" value="1"/>
</dbReference>
<comment type="caution">
    <text evidence="5">The sequence shown here is derived from an EMBL/GenBank/DDBJ whole genome shotgun (WGS) entry which is preliminary data.</text>
</comment>
<keyword evidence="6" id="KW-1185">Reference proteome</keyword>
<dbReference type="InterPro" id="IPR028082">
    <property type="entry name" value="Peripla_BP_I"/>
</dbReference>
<dbReference type="EMBL" id="BLZR01000001">
    <property type="protein sequence ID" value="GFP74858.1"/>
    <property type="molecule type" value="Genomic_DNA"/>
</dbReference>
<protein>
    <submittedName>
        <fullName evidence="5">Multiple sugar-binding periplasmic protein SbpA</fullName>
    </submittedName>
</protein>
<dbReference type="InterPro" id="IPR025997">
    <property type="entry name" value="SBP_2_dom"/>
</dbReference>
<gene>
    <name evidence="5" type="ORF">bsdtw1_00920</name>
</gene>
<evidence type="ECO:0000259" key="4">
    <source>
        <dbReference type="Pfam" id="PF13407"/>
    </source>
</evidence>
<accession>A0A6V8SIA0</accession>
<dbReference type="GO" id="GO:0030288">
    <property type="term" value="C:outer membrane-bounded periplasmic space"/>
    <property type="evidence" value="ECO:0007669"/>
    <property type="project" value="TreeGrafter"/>
</dbReference>
<dbReference type="Gene3D" id="3.40.50.2300">
    <property type="match status" value="2"/>
</dbReference>
<feature type="signal peptide" evidence="3">
    <location>
        <begin position="1"/>
        <end position="20"/>
    </location>
</feature>
<dbReference type="Proteomes" id="UP000580568">
    <property type="component" value="Unassembled WGS sequence"/>
</dbReference>
<evidence type="ECO:0000313" key="6">
    <source>
        <dbReference type="Proteomes" id="UP000580568"/>
    </source>
</evidence>
<evidence type="ECO:0000256" key="3">
    <source>
        <dbReference type="SAM" id="SignalP"/>
    </source>
</evidence>
<name>A0A6V8SIA0_9CLOT</name>
<dbReference type="NCBIfam" id="NF040907">
    <property type="entry name" value="ChvE"/>
    <property type="match status" value="1"/>
</dbReference>
<organism evidence="5 6">
    <name type="scientific">Clostridium fungisolvens</name>
    <dbReference type="NCBI Taxonomy" id="1604897"/>
    <lineage>
        <taxon>Bacteria</taxon>
        <taxon>Bacillati</taxon>
        <taxon>Bacillota</taxon>
        <taxon>Clostridia</taxon>
        <taxon>Eubacteriales</taxon>
        <taxon>Clostridiaceae</taxon>
        <taxon>Clostridium</taxon>
    </lineage>
</organism>
<sequence>MKKVLTTLLALGLMATLAGCGNSGTKATDAGAATSSKQLIGVAMPTQSLQRWNQDGSNMKSALEAKGYKVELQYANNDVNTQTQQVENMITKGCKVLVVAAIDGSAMTDVLKKAADNNVKVVAYDRLIMKTPNVDYYATFDNFKVGVIQGQYIEKQLGLKDGKGPFNIELFGGSPDDNNATFFFNGAMSILQPYIDNGKLVVASGQKDFTKIAIQGWDSAKAQARMDNLITANYAKDKKLDVVLSPNDSLAIGIVASLKNAGYGSSDKPYPILTGQDCDKPNVIAMINKQQSMSIFKDTRTLASKVVEMVDSLVQGKEAAVNDTKTYNNGSKVVPSFLCDPVYADASNYKSILIDSGYYKEADLK</sequence>